<dbReference type="Gene3D" id="3.40.50.1110">
    <property type="entry name" value="SGNH hydrolase"/>
    <property type="match status" value="1"/>
</dbReference>
<accession>A0A6V7NG77</accession>
<gene>
    <name evidence="1" type="ORF">CB5_LOCUS739</name>
</gene>
<evidence type="ECO:0008006" key="2">
    <source>
        <dbReference type="Google" id="ProtNLM"/>
    </source>
</evidence>
<dbReference type="AlphaFoldDB" id="A0A6V7NG77"/>
<organism evidence="1">
    <name type="scientific">Ananas comosus var. bracteatus</name>
    <name type="common">red pineapple</name>
    <dbReference type="NCBI Taxonomy" id="296719"/>
    <lineage>
        <taxon>Eukaryota</taxon>
        <taxon>Viridiplantae</taxon>
        <taxon>Streptophyta</taxon>
        <taxon>Embryophyta</taxon>
        <taxon>Tracheophyta</taxon>
        <taxon>Spermatophyta</taxon>
        <taxon>Magnoliopsida</taxon>
        <taxon>Liliopsida</taxon>
        <taxon>Poales</taxon>
        <taxon>Bromeliaceae</taxon>
        <taxon>Bromelioideae</taxon>
        <taxon>Ananas</taxon>
    </lineage>
</organism>
<protein>
    <recommendedName>
        <fullName evidence="2">GDSL esterase/lipase</fullName>
    </recommendedName>
</protein>
<proteinExistence type="predicted"/>
<reference evidence="1" key="1">
    <citation type="submission" date="2020-07" db="EMBL/GenBank/DDBJ databases">
        <authorList>
            <person name="Lin J."/>
        </authorList>
    </citation>
    <scope>NUCLEOTIDE SEQUENCE</scope>
</reference>
<dbReference type="EMBL" id="LR862129">
    <property type="protein sequence ID" value="CAD1817528.1"/>
    <property type="molecule type" value="Genomic_DNA"/>
</dbReference>
<dbReference type="InterPro" id="IPR036514">
    <property type="entry name" value="SGNH_hydro_sf"/>
</dbReference>
<sequence length="123" mass="13372">MITTTKPQPHSNFSAAFYFGDSTLDTGNNAHISTLVAANHFPYGTDFLRDITPPVGSPMAGLCLTSSPQNSASAICHRRSWTPTLRPRREGGCCELRVGRVGVRRRDVGYHEHDTDVGAAEDV</sequence>
<name>A0A6V7NG77_ANACO</name>
<evidence type="ECO:0000313" key="1">
    <source>
        <dbReference type="EMBL" id="CAD1817528.1"/>
    </source>
</evidence>